<reference evidence="2" key="1">
    <citation type="submission" date="2018-05" db="EMBL/GenBank/DDBJ databases">
        <authorList>
            <person name="Lanie J.A."/>
            <person name="Ng W.-L."/>
            <person name="Kazmierczak K.M."/>
            <person name="Andrzejewski T.M."/>
            <person name="Davidsen T.M."/>
            <person name="Wayne K.J."/>
            <person name="Tettelin H."/>
            <person name="Glass J.I."/>
            <person name="Rusch D."/>
            <person name="Podicherti R."/>
            <person name="Tsui H.-C.T."/>
            <person name="Winkler M.E."/>
        </authorList>
    </citation>
    <scope>NUCLEOTIDE SEQUENCE</scope>
</reference>
<gene>
    <name evidence="2" type="ORF">METZ01_LOCUS194348</name>
</gene>
<evidence type="ECO:0000256" key="1">
    <source>
        <dbReference type="SAM" id="Phobius"/>
    </source>
</evidence>
<keyword evidence="1" id="KW-0812">Transmembrane</keyword>
<dbReference type="AlphaFoldDB" id="A0A382DU68"/>
<proteinExistence type="predicted"/>
<feature type="transmembrane region" description="Helical" evidence="1">
    <location>
        <begin position="6"/>
        <end position="24"/>
    </location>
</feature>
<evidence type="ECO:0000313" key="2">
    <source>
        <dbReference type="EMBL" id="SVB41494.1"/>
    </source>
</evidence>
<accession>A0A382DU68</accession>
<dbReference type="Gene3D" id="3.10.450.50">
    <property type="match status" value="1"/>
</dbReference>
<keyword evidence="1" id="KW-1133">Transmembrane helix</keyword>
<organism evidence="2">
    <name type="scientific">marine metagenome</name>
    <dbReference type="NCBI Taxonomy" id="408172"/>
    <lineage>
        <taxon>unclassified sequences</taxon>
        <taxon>metagenomes</taxon>
        <taxon>ecological metagenomes</taxon>
    </lineage>
</organism>
<evidence type="ECO:0008006" key="3">
    <source>
        <dbReference type="Google" id="ProtNLM"/>
    </source>
</evidence>
<keyword evidence="1" id="KW-0472">Membrane</keyword>
<dbReference type="EMBL" id="UINC01040932">
    <property type="protein sequence ID" value="SVB41494.1"/>
    <property type="molecule type" value="Genomic_DNA"/>
</dbReference>
<protein>
    <recommendedName>
        <fullName evidence="3">DUF4878 domain-containing protein</fullName>
    </recommendedName>
</protein>
<sequence>MKSTFGYIAVAFLVTLVIVSIYIATTRENEPLIEGSPERTVQIYIENILDSNPLKAYELISKDLQDNCGYTEFINTSGSSYGPDEVQTITLVKSEIVGDEAFVTVETSTIETSIPLGSSEHKNRQTYLLVKEDMEWKIIETSFPIYCAKH</sequence>
<name>A0A382DU68_9ZZZZ</name>